<organism evidence="4 5">
    <name type="scientific">Burkholderia gladioli</name>
    <name type="common">Pseudomonas marginata</name>
    <name type="synonym">Phytomonas marginata</name>
    <dbReference type="NCBI Taxonomy" id="28095"/>
    <lineage>
        <taxon>Bacteria</taxon>
        <taxon>Pseudomonadati</taxon>
        <taxon>Pseudomonadota</taxon>
        <taxon>Betaproteobacteria</taxon>
        <taxon>Burkholderiales</taxon>
        <taxon>Burkholderiaceae</taxon>
        <taxon>Burkholderia</taxon>
    </lineage>
</organism>
<dbReference type="CDD" id="cd02440">
    <property type="entry name" value="AdoMet_MTases"/>
    <property type="match status" value="1"/>
</dbReference>
<dbReference type="InterPro" id="IPR041698">
    <property type="entry name" value="Methyltransf_25"/>
</dbReference>
<sequence>MSTRHDQHYASQYRKFEDERTRPVRDLLFAVPDIAVREAVDIGCGPGNSTEMLAARFPQARVSGLDSSADMLASARQRLPRLNFEQVDISAWDAPGPFDLILANAVLQWVPDHPVLFPKLLGKLAEGGVLAVQMPDNLDEPAHRIMREVAVDGPWAAKLGGAERTMRFGADWYFSLLRPLAARVDVWRTVYHHQLEGGADAVVEWFKGSALRPFLARLDEREQAAFLARYREAIADAYRIYEDGTVLLPFPRLFIVATR</sequence>
<dbReference type="EMBL" id="PDDY01000001">
    <property type="protein sequence ID" value="PEH40966.1"/>
    <property type="molecule type" value="Genomic_DNA"/>
</dbReference>
<keyword evidence="2 4" id="KW-0808">Transferase</keyword>
<dbReference type="PANTHER" id="PTHR43861">
    <property type="entry name" value="TRANS-ACONITATE 2-METHYLTRANSFERASE-RELATED"/>
    <property type="match status" value="1"/>
</dbReference>
<comment type="caution">
    <text evidence="4">The sequence shown here is derived from an EMBL/GenBank/DDBJ whole genome shotgun (WGS) entry which is preliminary data.</text>
</comment>
<evidence type="ECO:0000259" key="3">
    <source>
        <dbReference type="Pfam" id="PF13649"/>
    </source>
</evidence>
<accession>A0A2A7SBN1</accession>
<dbReference type="NCBIfam" id="NF002463">
    <property type="entry name" value="PRK01683.1"/>
    <property type="match status" value="1"/>
</dbReference>
<feature type="domain" description="Methyltransferase" evidence="3">
    <location>
        <begin position="40"/>
        <end position="128"/>
    </location>
</feature>
<dbReference type="SUPFAM" id="SSF53335">
    <property type="entry name" value="S-adenosyl-L-methionine-dependent methyltransferases"/>
    <property type="match status" value="1"/>
</dbReference>
<keyword evidence="1 4" id="KW-0489">Methyltransferase</keyword>
<reference evidence="5" key="1">
    <citation type="submission" date="2017-09" db="EMBL/GenBank/DDBJ databases">
        <title>FDA dAtabase for Regulatory Grade micrObial Sequences (FDA-ARGOS): Supporting development and validation of Infectious Disease Dx tests.</title>
        <authorList>
            <person name="Minogue T."/>
            <person name="Wolcott M."/>
            <person name="Wasieloski L."/>
            <person name="Aguilar W."/>
            <person name="Moore D."/>
            <person name="Tallon L."/>
            <person name="Sadzewicz L."/>
            <person name="Ott S."/>
            <person name="Zhao X."/>
            <person name="Nagaraj S."/>
            <person name="Vavikolanu K."/>
            <person name="Aluvathingal J."/>
            <person name="Nadendla S."/>
            <person name="Sichtig H."/>
        </authorList>
    </citation>
    <scope>NUCLEOTIDE SEQUENCE [LARGE SCALE GENOMIC DNA]</scope>
    <source>
        <strain evidence="5">FDAARGOS_390</strain>
    </source>
</reference>
<dbReference type="Proteomes" id="UP000220629">
    <property type="component" value="Unassembled WGS sequence"/>
</dbReference>
<evidence type="ECO:0000313" key="4">
    <source>
        <dbReference type="EMBL" id="PEH40966.1"/>
    </source>
</evidence>
<gene>
    <name evidence="4" type="ORF">CRM94_01630</name>
</gene>
<evidence type="ECO:0000256" key="1">
    <source>
        <dbReference type="ARBA" id="ARBA00022603"/>
    </source>
</evidence>
<dbReference type="Gene3D" id="3.40.50.150">
    <property type="entry name" value="Vaccinia Virus protein VP39"/>
    <property type="match status" value="1"/>
</dbReference>
<dbReference type="PANTHER" id="PTHR43861:SF1">
    <property type="entry name" value="TRANS-ACONITATE 2-METHYLTRANSFERASE"/>
    <property type="match status" value="1"/>
</dbReference>
<dbReference type="AlphaFoldDB" id="A0A2A7SBN1"/>
<dbReference type="Gene3D" id="1.10.150.290">
    <property type="entry name" value="S-adenosyl-L-methionine-dependent methyltransferases"/>
    <property type="match status" value="1"/>
</dbReference>
<dbReference type="RefSeq" id="WP_098151387.1">
    <property type="nucleotide sequence ID" value="NZ_CADEQB010000014.1"/>
</dbReference>
<proteinExistence type="predicted"/>
<dbReference type="InterPro" id="IPR029063">
    <property type="entry name" value="SAM-dependent_MTases_sf"/>
</dbReference>
<protein>
    <submittedName>
        <fullName evidence="4">Trans-aconitate 2-methyltransferase</fullName>
    </submittedName>
</protein>
<evidence type="ECO:0000313" key="5">
    <source>
        <dbReference type="Proteomes" id="UP000220629"/>
    </source>
</evidence>
<dbReference type="Pfam" id="PF13649">
    <property type="entry name" value="Methyltransf_25"/>
    <property type="match status" value="1"/>
</dbReference>
<name>A0A2A7SBN1_BURGA</name>
<dbReference type="InterPro" id="IPR023149">
    <property type="entry name" value="Trans_acon_MeTrfase_C"/>
</dbReference>
<evidence type="ECO:0000256" key="2">
    <source>
        <dbReference type="ARBA" id="ARBA00022679"/>
    </source>
</evidence>
<dbReference type="GO" id="GO:0030798">
    <property type="term" value="F:trans-aconitate 2-methyltransferase activity"/>
    <property type="evidence" value="ECO:0007669"/>
    <property type="project" value="InterPro"/>
</dbReference>
<dbReference type="GO" id="GO:0032259">
    <property type="term" value="P:methylation"/>
    <property type="evidence" value="ECO:0007669"/>
    <property type="project" value="UniProtKB-KW"/>
</dbReference>